<dbReference type="AlphaFoldDB" id="A0A7J7CKB8"/>
<protein>
    <submittedName>
        <fullName evidence="1">Uncharacterized protein</fullName>
    </submittedName>
</protein>
<proteinExistence type="predicted"/>
<dbReference type="InParanoid" id="A0A7J7CKB8"/>
<dbReference type="EMBL" id="JAAARO010000015">
    <property type="protein sequence ID" value="KAF5734513.1"/>
    <property type="molecule type" value="Genomic_DNA"/>
</dbReference>
<name>A0A7J7CKB8_TRIWF</name>
<keyword evidence="2" id="KW-1185">Reference proteome</keyword>
<sequence>MLLLSRFCGMALDPSRFGAIERDTVQRKVSEQMNQFMTTTKPNSILLLENSFKYNDCHKYTVDHIENAPSHCDTMFPSFGKGHYEKPLNLPIDKSFTPNSSTTNSALHHSFCSLTPSKKEARF</sequence>
<gene>
    <name evidence="1" type="ORF">HS088_TW15G00004</name>
</gene>
<evidence type="ECO:0000313" key="2">
    <source>
        <dbReference type="Proteomes" id="UP000593562"/>
    </source>
</evidence>
<comment type="caution">
    <text evidence="1">The sequence shown here is derived from an EMBL/GenBank/DDBJ whole genome shotgun (WGS) entry which is preliminary data.</text>
</comment>
<organism evidence="1 2">
    <name type="scientific">Tripterygium wilfordii</name>
    <name type="common">Thunder God vine</name>
    <dbReference type="NCBI Taxonomy" id="458696"/>
    <lineage>
        <taxon>Eukaryota</taxon>
        <taxon>Viridiplantae</taxon>
        <taxon>Streptophyta</taxon>
        <taxon>Embryophyta</taxon>
        <taxon>Tracheophyta</taxon>
        <taxon>Spermatophyta</taxon>
        <taxon>Magnoliopsida</taxon>
        <taxon>eudicotyledons</taxon>
        <taxon>Gunneridae</taxon>
        <taxon>Pentapetalae</taxon>
        <taxon>rosids</taxon>
        <taxon>fabids</taxon>
        <taxon>Celastrales</taxon>
        <taxon>Celastraceae</taxon>
        <taxon>Tripterygium</taxon>
    </lineage>
</organism>
<reference evidence="1 2" key="1">
    <citation type="journal article" date="2020" name="Nat. Commun.">
        <title>Genome of Tripterygium wilfordii and identification of cytochrome P450 involved in triptolide biosynthesis.</title>
        <authorList>
            <person name="Tu L."/>
            <person name="Su P."/>
            <person name="Zhang Z."/>
            <person name="Gao L."/>
            <person name="Wang J."/>
            <person name="Hu T."/>
            <person name="Zhou J."/>
            <person name="Zhang Y."/>
            <person name="Zhao Y."/>
            <person name="Liu Y."/>
            <person name="Song Y."/>
            <person name="Tong Y."/>
            <person name="Lu Y."/>
            <person name="Yang J."/>
            <person name="Xu C."/>
            <person name="Jia M."/>
            <person name="Peters R.J."/>
            <person name="Huang L."/>
            <person name="Gao W."/>
        </authorList>
    </citation>
    <scope>NUCLEOTIDE SEQUENCE [LARGE SCALE GENOMIC DNA]</scope>
    <source>
        <strain evidence="2">cv. XIE 37</strain>
        <tissue evidence="1">Leaf</tissue>
    </source>
</reference>
<accession>A0A7J7CKB8</accession>
<evidence type="ECO:0000313" key="1">
    <source>
        <dbReference type="EMBL" id="KAF5734513.1"/>
    </source>
</evidence>
<dbReference type="Proteomes" id="UP000593562">
    <property type="component" value="Unassembled WGS sequence"/>
</dbReference>